<evidence type="ECO:0000256" key="15">
    <source>
        <dbReference type="ARBA" id="ARBA00023157"/>
    </source>
</evidence>
<organism evidence="25">
    <name type="scientific">Danio rerio</name>
    <name type="common">Zebrafish</name>
    <name type="synonym">Brachydanio rerio</name>
    <dbReference type="NCBI Taxonomy" id="7955"/>
    <lineage>
        <taxon>Eukaryota</taxon>
        <taxon>Metazoa</taxon>
        <taxon>Chordata</taxon>
        <taxon>Craniata</taxon>
        <taxon>Vertebrata</taxon>
        <taxon>Euteleostomi</taxon>
        <taxon>Actinopterygii</taxon>
        <taxon>Neopterygii</taxon>
        <taxon>Teleostei</taxon>
        <taxon>Ostariophysi</taxon>
        <taxon>Cypriniformes</taxon>
        <taxon>Danionidae</taxon>
        <taxon>Danioninae</taxon>
        <taxon>Danio</taxon>
    </lineage>
</organism>
<dbReference type="AGR" id="ZFIN:ZDB-GENE-201201-2"/>
<evidence type="ECO:0000256" key="6">
    <source>
        <dbReference type="ARBA" id="ARBA00012557"/>
    </source>
</evidence>
<evidence type="ECO:0000256" key="7">
    <source>
        <dbReference type="ARBA" id="ARBA00022676"/>
    </source>
</evidence>
<dbReference type="CTD" id="564281"/>
<keyword evidence="7" id="KW-0328">Glycosyltransferase</keyword>
<evidence type="ECO:0000256" key="22">
    <source>
        <dbReference type="ARBA" id="ARBA00059245"/>
    </source>
</evidence>
<accession>A0A0G2L384</accession>
<evidence type="ECO:0000256" key="16">
    <source>
        <dbReference type="ARBA" id="ARBA00023211"/>
    </source>
</evidence>
<dbReference type="OMA" id="AKSHAWN"/>
<dbReference type="Bgee" id="ENSDARG00000099098">
    <property type="expression patterns" value="Expressed in intestine and 4 other cell types or tissues"/>
</dbReference>
<evidence type="ECO:0000256" key="20">
    <source>
        <dbReference type="ARBA" id="ARBA00043065"/>
    </source>
</evidence>
<evidence type="ECO:0000256" key="2">
    <source>
        <dbReference type="ARBA" id="ARBA00004606"/>
    </source>
</evidence>
<evidence type="ECO:0000256" key="14">
    <source>
        <dbReference type="ARBA" id="ARBA00023136"/>
    </source>
</evidence>
<evidence type="ECO:0000256" key="23">
    <source>
        <dbReference type="SAM" id="Phobius"/>
    </source>
</evidence>
<proteinExistence type="inferred from homology"/>
<dbReference type="RefSeq" id="XP_073782847.1">
    <property type="nucleotide sequence ID" value="XM_073926746.1"/>
</dbReference>
<dbReference type="PaxDb" id="7955-ENSDARP00000103675"/>
<dbReference type="Ensembl" id="ENSDART00000164041.2">
    <property type="protein sequence ID" value="ENSDARP00000139206.1"/>
    <property type="gene ID" value="ENSDARG00000099098.2"/>
</dbReference>
<keyword evidence="10" id="KW-0479">Metal-binding</keyword>
<dbReference type="Pfam" id="PF02434">
    <property type="entry name" value="Fringe"/>
    <property type="match status" value="1"/>
</dbReference>
<dbReference type="STRING" id="7955.ENSDARP00000139206"/>
<dbReference type="GO" id="GO:0046872">
    <property type="term" value="F:metal ion binding"/>
    <property type="evidence" value="ECO:0007669"/>
    <property type="project" value="UniProtKB-KW"/>
</dbReference>
<keyword evidence="13 23" id="KW-1133">Transmembrane helix</keyword>
<evidence type="ECO:0000256" key="10">
    <source>
        <dbReference type="ARBA" id="ARBA00022723"/>
    </source>
</evidence>
<evidence type="ECO:0000313" key="25">
    <source>
        <dbReference type="Ensembl" id="ENSDARP00000139206"/>
    </source>
</evidence>
<dbReference type="OrthoDB" id="414175at2759"/>
<evidence type="ECO:0000256" key="13">
    <source>
        <dbReference type="ARBA" id="ARBA00022989"/>
    </source>
</evidence>
<evidence type="ECO:0000256" key="4">
    <source>
        <dbReference type="ARBA" id="ARBA00006462"/>
    </source>
</evidence>
<dbReference type="GeneID" id="564281"/>
<sequence length="341" mass="40249">MDGCWHVFLIFCFLFFQISPHLLLFCGILLGFVFVQQLVYLRIEGRTLTPAHILSSHAKSHAWNKKADLVQSLYPRVRVLCWIMTRPENLQKRLQHVNATWAQHCNLVLYMSSQSSDFPTVGLNVSEGRSQLYWKTIRAFQHIQKHHLQHADWFLKADDDTFVVLENLRYLLSQHDTEKPLYFGHKFRPFVRQGYMSGGAGYVLSREALRRFVQGFVTGRCTHFSSLEDMALGRCMEIMGVKAVDTRDANLRETFNPFWPDKHLIHKDNTKKQDSLYSYYKTKLGPECCSDFVISFHYLRAADMYMLEYYTYHLRPFGYKYRFNPHHHQNNTIEINQTNTQ</sequence>
<dbReference type="UniPathway" id="UPA00378"/>
<evidence type="ECO:0000256" key="21">
    <source>
        <dbReference type="ARBA" id="ARBA00048842"/>
    </source>
</evidence>
<keyword evidence="14 23" id="KW-0472">Membrane</keyword>
<dbReference type="eggNOG" id="KOG2246">
    <property type="taxonomic scope" value="Eukaryota"/>
</dbReference>
<accession>A0A8N7TF05</accession>
<evidence type="ECO:0000256" key="3">
    <source>
        <dbReference type="ARBA" id="ARBA00004922"/>
    </source>
</evidence>
<dbReference type="PANTHER" id="PTHR23033:SF13">
    <property type="entry name" value="GLYCOPROTEIN-N-ACETYLGALACTOSAMINE 3-BETA-GALACTOSYLTRANSFERASE 1"/>
    <property type="match status" value="1"/>
</dbReference>
<dbReference type="InterPro" id="IPR026050">
    <property type="entry name" value="C1GALT1/C1GALT1_chp1"/>
</dbReference>
<dbReference type="GO" id="GO:0000166">
    <property type="term" value="F:nucleotide binding"/>
    <property type="evidence" value="ECO:0007669"/>
    <property type="project" value="UniProtKB-KW"/>
</dbReference>
<evidence type="ECO:0000313" key="26">
    <source>
        <dbReference type="ZFIN" id="ZDB-GENE-201201-2"/>
    </source>
</evidence>
<comment type="similarity">
    <text evidence="4">Belongs to the glycosyltransferase 31 family. Beta3-Gal-T subfamily.</text>
</comment>
<dbReference type="PANTHER" id="PTHR23033">
    <property type="entry name" value="BETA1,3-GALACTOSYLTRANSFERASE"/>
    <property type="match status" value="1"/>
</dbReference>
<dbReference type="FunFam" id="3.90.550.50:FF:000007">
    <property type="entry name" value="Glycoprotein-N-acetylgalactosamine 3-beta-galactosyltransferase 1"/>
    <property type="match status" value="1"/>
</dbReference>
<protein>
    <recommendedName>
        <fullName evidence="17">Glycoprotein-N-acetylgalactosamine 3-beta-galactosyltransferase 1</fullName>
        <ecNumber evidence="6">2.4.1.122</ecNumber>
    </recommendedName>
    <alternativeName>
        <fullName evidence="19">Core 1 O-glycan T-synthase</fullName>
    </alternativeName>
    <alternativeName>
        <fullName evidence="20">Core 1 UDP-galactose:N-acetylgalactosamine-alpha-R beta 1,3-galactosyltransferase 1</fullName>
    </alternativeName>
    <alternativeName>
        <fullName evidence="18">Core 1 beta1,3-galactosyltransferase 1</fullName>
    </alternativeName>
</protein>
<dbReference type="ZFIN" id="ZDB-GENE-201201-2">
    <property type="gene designation" value="c1galt1b"/>
</dbReference>
<evidence type="ECO:0000256" key="18">
    <source>
        <dbReference type="ARBA" id="ARBA00041226"/>
    </source>
</evidence>
<comment type="cofactor">
    <cofactor evidence="1">
        <name>Mn(2+)</name>
        <dbReference type="ChEBI" id="CHEBI:29035"/>
    </cofactor>
</comment>
<comment type="subunit">
    <text evidence="5">Homodimer; disulfide-linked.</text>
</comment>
<feature type="transmembrane region" description="Helical" evidence="23">
    <location>
        <begin position="6"/>
        <end position="35"/>
    </location>
</feature>
<keyword evidence="8" id="KW-0808">Transferase</keyword>
<keyword evidence="9 23" id="KW-0812">Transmembrane</keyword>
<comment type="catalytic activity">
    <reaction evidence="21">
        <text>an N-acetyl-alpha-D-galactosaminyl derivative + UDP-alpha-D-galactose = a beta-D-galactosyl-(1-&gt;3)-N-acetyl-alpha-D-galactosaminyl derivative + UDP + H(+)</text>
        <dbReference type="Rhea" id="RHEA:15621"/>
        <dbReference type="ChEBI" id="CHEBI:15378"/>
        <dbReference type="ChEBI" id="CHEBI:28257"/>
        <dbReference type="ChEBI" id="CHEBI:58223"/>
        <dbReference type="ChEBI" id="CHEBI:66914"/>
        <dbReference type="ChEBI" id="CHEBI:133470"/>
        <dbReference type="EC" id="2.4.1.122"/>
    </reaction>
</comment>
<keyword evidence="16" id="KW-0464">Manganese</keyword>
<dbReference type="InterPro" id="IPR003378">
    <property type="entry name" value="Fringe-like_glycosylTrfase"/>
</dbReference>
<comment type="function">
    <text evidence="22">Glycosyltransferase that generates the core 1 O-glycan Gal-beta1-3GalNAc-alpha1-Ser/Thr (T antigen), which is a precursor for many extended O-glycans in glycoproteins.</text>
</comment>
<evidence type="ECO:0000256" key="19">
    <source>
        <dbReference type="ARBA" id="ARBA00042009"/>
    </source>
</evidence>
<dbReference type="Gene3D" id="3.90.550.50">
    <property type="match status" value="1"/>
</dbReference>
<feature type="domain" description="Fringe-like glycosyltransferase" evidence="24">
    <location>
        <begin position="90"/>
        <end position="245"/>
    </location>
</feature>
<evidence type="ECO:0000256" key="11">
    <source>
        <dbReference type="ARBA" id="ARBA00022741"/>
    </source>
</evidence>
<evidence type="ECO:0000256" key="12">
    <source>
        <dbReference type="ARBA" id="ARBA00022968"/>
    </source>
</evidence>
<evidence type="ECO:0000256" key="17">
    <source>
        <dbReference type="ARBA" id="ARBA00040898"/>
    </source>
</evidence>
<dbReference type="EC" id="2.4.1.122" evidence="6"/>
<evidence type="ECO:0000256" key="1">
    <source>
        <dbReference type="ARBA" id="ARBA00001936"/>
    </source>
</evidence>
<dbReference type="GeneTree" id="ENSGT00940000164651"/>
<evidence type="ECO:0000256" key="5">
    <source>
        <dbReference type="ARBA" id="ARBA00011748"/>
    </source>
</evidence>
<reference evidence="25" key="1">
    <citation type="journal article" date="2013" name="Nature">
        <title>The zebrafish reference genome sequence and its relationship to the human genome.</title>
        <authorList>
            <consortium name="Genome Reference Consortium Zebrafish"/>
            <person name="Howe K."/>
            <person name="Clark M.D."/>
            <person name="Torroja C.F."/>
            <person name="Torrance J."/>
            <person name="Berthelot C."/>
            <person name="Muffato M."/>
            <person name="Collins J.E."/>
            <person name="Humphray S."/>
            <person name="McLaren K."/>
            <person name="Matthews L."/>
            <person name="McLaren S."/>
            <person name="Sealy I."/>
            <person name="Caccamo M."/>
            <person name="Churcher C."/>
            <person name="Scott C."/>
            <person name="Barrett J.C."/>
            <person name="Koch R."/>
            <person name="Rauch G.J."/>
            <person name="White S."/>
            <person name="Chow W."/>
            <person name="Kilian B."/>
            <person name="Quintais L.T."/>
            <person name="Guerra-Assuncao J.A."/>
            <person name="Zhou Y."/>
            <person name="Gu Y."/>
            <person name="Yen J."/>
            <person name="Vogel J.H."/>
            <person name="Eyre T."/>
            <person name="Redmond S."/>
            <person name="Banerjee R."/>
            <person name="Chi J."/>
            <person name="Fu B."/>
            <person name="Langley E."/>
            <person name="Maguire S.F."/>
            <person name="Laird G.K."/>
            <person name="Lloyd D."/>
            <person name="Kenyon E."/>
            <person name="Donaldson S."/>
            <person name="Sehra H."/>
            <person name="Almeida-King J."/>
            <person name="Loveland J."/>
            <person name="Trevanion S."/>
            <person name="Jones M."/>
            <person name="Quail M."/>
            <person name="Willey D."/>
            <person name="Hunt A."/>
            <person name="Burton J."/>
            <person name="Sims S."/>
            <person name="McLay K."/>
            <person name="Plumb B."/>
            <person name="Davis J."/>
            <person name="Clee C."/>
            <person name="Oliver K."/>
            <person name="Clark R."/>
            <person name="Riddle C."/>
            <person name="Elliot D."/>
            <person name="Eliott D."/>
            <person name="Threadgold G."/>
            <person name="Harden G."/>
            <person name="Ware D."/>
            <person name="Begum S."/>
            <person name="Mortimore B."/>
            <person name="Mortimer B."/>
            <person name="Kerry G."/>
            <person name="Heath P."/>
            <person name="Phillimore B."/>
            <person name="Tracey A."/>
            <person name="Corby N."/>
            <person name="Dunn M."/>
            <person name="Johnson C."/>
            <person name="Wood J."/>
            <person name="Clark S."/>
            <person name="Pelan S."/>
            <person name="Griffiths G."/>
            <person name="Smith M."/>
            <person name="Glithero R."/>
            <person name="Howden P."/>
            <person name="Barker N."/>
            <person name="Lloyd C."/>
            <person name="Stevens C."/>
            <person name="Harley J."/>
            <person name="Holt K."/>
            <person name="Panagiotidis G."/>
            <person name="Lovell J."/>
            <person name="Beasley H."/>
            <person name="Henderson C."/>
            <person name="Gordon D."/>
            <person name="Auger K."/>
            <person name="Wright D."/>
            <person name="Collins J."/>
            <person name="Raisen C."/>
            <person name="Dyer L."/>
            <person name="Leung K."/>
            <person name="Robertson L."/>
            <person name="Ambridge K."/>
            <person name="Leongamornlert D."/>
            <person name="McGuire S."/>
            <person name="Gilderthorp R."/>
            <person name="Griffiths C."/>
            <person name="Manthravadi D."/>
            <person name="Nichol S."/>
            <person name="Barker G."/>
            <person name="Whitehead S."/>
            <person name="Kay M."/>
            <person name="Brown J."/>
            <person name="Murnane C."/>
            <person name="Gray E."/>
            <person name="Humphries M."/>
            <person name="Sycamore N."/>
            <person name="Barker D."/>
            <person name="Saunders D."/>
            <person name="Wallis J."/>
            <person name="Babbage A."/>
            <person name="Hammond S."/>
            <person name="Mashreghi-Mohammadi M."/>
            <person name="Barr L."/>
            <person name="Martin S."/>
            <person name="Wray P."/>
            <person name="Ellington A."/>
            <person name="Matthews N."/>
            <person name="Ellwood M."/>
            <person name="Woodmansey R."/>
            <person name="Clark G."/>
            <person name="Cooper J."/>
            <person name="Cooper J."/>
            <person name="Tromans A."/>
            <person name="Grafham D."/>
            <person name="Skuce C."/>
            <person name="Pandian R."/>
            <person name="Andrews R."/>
            <person name="Harrison E."/>
            <person name="Kimberley A."/>
            <person name="Garnett J."/>
            <person name="Fosker N."/>
            <person name="Hall R."/>
            <person name="Garner P."/>
            <person name="Kelly D."/>
            <person name="Bird C."/>
            <person name="Palmer S."/>
            <person name="Gehring I."/>
            <person name="Berger A."/>
            <person name="Dooley C.M."/>
            <person name="Ersan-Urun Z."/>
            <person name="Eser C."/>
            <person name="Geiger H."/>
            <person name="Geisler M."/>
            <person name="Karotki L."/>
            <person name="Kirn A."/>
            <person name="Konantz J."/>
            <person name="Konantz M."/>
            <person name="Oberlander M."/>
            <person name="Rudolph-Geiger S."/>
            <person name="Teucke M."/>
            <person name="Lanz C."/>
            <person name="Raddatz G."/>
            <person name="Osoegawa K."/>
            <person name="Zhu B."/>
            <person name="Rapp A."/>
            <person name="Widaa S."/>
            <person name="Langford C."/>
            <person name="Yang F."/>
            <person name="Schuster S.C."/>
            <person name="Carter N.P."/>
            <person name="Harrow J."/>
            <person name="Ning Z."/>
            <person name="Herrero J."/>
            <person name="Searle S.M."/>
            <person name="Enright A."/>
            <person name="Geisler R."/>
            <person name="Plasterk R.H."/>
            <person name="Lee C."/>
            <person name="Westerfield M."/>
            <person name="de Jong P.J."/>
            <person name="Zon L.I."/>
            <person name="Postlethwait J.H."/>
            <person name="Nusslein-Volhard C."/>
            <person name="Hubbard T.J."/>
            <person name="Roest Crollius H."/>
            <person name="Rogers J."/>
            <person name="Stemple D.L."/>
        </authorList>
    </citation>
    <scope>NUCLEOTIDE SEQUENCE [LARGE SCALE GENOMIC DNA]</scope>
    <source>
        <strain evidence="25">Tuebingen</strain>
    </source>
</reference>
<keyword evidence="15" id="KW-1015">Disulfide bond</keyword>
<gene>
    <name evidence="26" type="primary">c1galt1b</name>
    <name evidence="25" type="synonym">LOC564281</name>
</gene>
<comment type="subcellular location">
    <subcellularLocation>
        <location evidence="2">Membrane</location>
        <topology evidence="2">Single-pass type II membrane protein</topology>
    </subcellularLocation>
</comment>
<evidence type="ECO:0000256" key="9">
    <source>
        <dbReference type="ARBA" id="ARBA00022692"/>
    </source>
</evidence>
<evidence type="ECO:0000256" key="8">
    <source>
        <dbReference type="ARBA" id="ARBA00022679"/>
    </source>
</evidence>
<name>A0A0G2L384_DANRE</name>
<dbReference type="GO" id="GO:0001525">
    <property type="term" value="P:angiogenesis"/>
    <property type="evidence" value="ECO:0007669"/>
    <property type="project" value="UniProtKB-ARBA"/>
</dbReference>
<dbReference type="GO" id="GO:0016020">
    <property type="term" value="C:membrane"/>
    <property type="evidence" value="ECO:0007669"/>
    <property type="project" value="UniProtKB-SubCell"/>
</dbReference>
<dbReference type="AlphaFoldDB" id="A0A0G2L384"/>
<dbReference type="EMBL" id="LO017849">
    <property type="status" value="NOT_ANNOTATED_CDS"/>
    <property type="molecule type" value="Genomic_DNA"/>
</dbReference>
<dbReference type="GO" id="GO:0016263">
    <property type="term" value="F:glycoprotein-N-acetylgalactosamine 3-beta-galactosyltransferase activity"/>
    <property type="evidence" value="ECO:0000318"/>
    <property type="project" value="GO_Central"/>
</dbReference>
<comment type="pathway">
    <text evidence="3">Protein modification; protein glycosylation.</text>
</comment>
<evidence type="ECO:0000259" key="24">
    <source>
        <dbReference type="Pfam" id="PF02434"/>
    </source>
</evidence>
<keyword evidence="11" id="KW-0547">Nucleotide-binding</keyword>
<reference evidence="25" key="2">
    <citation type="submission" date="2015-06" db="UniProtKB">
        <authorList>
            <consortium name="Ensembl"/>
        </authorList>
    </citation>
    <scope>IDENTIFICATION</scope>
    <source>
        <strain evidence="25">Tuebingen</strain>
    </source>
</reference>
<keyword evidence="12" id="KW-0735">Signal-anchor</keyword>